<protein>
    <recommendedName>
        <fullName evidence="4">Type 4 fimbrial biogenesis protein PilX N-terminal domain-containing protein</fullName>
    </recommendedName>
</protein>
<proteinExistence type="predicted"/>
<reference evidence="2" key="1">
    <citation type="submission" date="2020-07" db="EMBL/GenBank/DDBJ databases">
        <title>Huge and variable diversity of episymbiotic CPR bacteria and DPANN archaea in groundwater ecosystems.</title>
        <authorList>
            <person name="He C.Y."/>
            <person name="Keren R."/>
            <person name="Whittaker M."/>
            <person name="Farag I.F."/>
            <person name="Doudna J."/>
            <person name="Cate J.H.D."/>
            <person name="Banfield J.F."/>
        </authorList>
    </citation>
    <scope>NUCLEOTIDE SEQUENCE</scope>
    <source>
        <strain evidence="2">NC_groundwater_672_Ag_B-0.1um_62_36</strain>
    </source>
</reference>
<organism evidence="2 3">
    <name type="scientific">Tectimicrobiota bacterium</name>
    <dbReference type="NCBI Taxonomy" id="2528274"/>
    <lineage>
        <taxon>Bacteria</taxon>
        <taxon>Pseudomonadati</taxon>
        <taxon>Nitrospinota/Tectimicrobiota group</taxon>
        <taxon>Candidatus Tectimicrobiota</taxon>
    </lineage>
</organism>
<evidence type="ECO:0000313" key="2">
    <source>
        <dbReference type="EMBL" id="MBI2875931.1"/>
    </source>
</evidence>
<evidence type="ECO:0008006" key="4">
    <source>
        <dbReference type="Google" id="ProtNLM"/>
    </source>
</evidence>
<evidence type="ECO:0000313" key="3">
    <source>
        <dbReference type="Proteomes" id="UP000769766"/>
    </source>
</evidence>
<evidence type="ECO:0000256" key="1">
    <source>
        <dbReference type="SAM" id="Phobius"/>
    </source>
</evidence>
<accession>A0A932CMZ2</accession>
<gene>
    <name evidence="2" type="ORF">HYY20_03535</name>
</gene>
<keyword evidence="1" id="KW-1133">Transmembrane helix</keyword>
<keyword evidence="1" id="KW-0812">Transmembrane</keyword>
<feature type="transmembrane region" description="Helical" evidence="1">
    <location>
        <begin position="22"/>
        <end position="41"/>
    </location>
</feature>
<name>A0A932CMZ2_UNCTE</name>
<dbReference type="AlphaFoldDB" id="A0A932CMZ2"/>
<sequence>MAGFGSIQEESRGPRGPWRDEGGFALIFGLVFTVLLTMVALRFQGLGGLEADLVQRQVTHSQALHLAEAGVERSIYELRLDPTWRGVDPLNGVAFADGDRSTPGGTGDYQVFLYDSTNNNQGLYDATIPAGQIRLEGTGTAGPSGTSSLRRVAAQVSLVTDFNVPSPIHIPGRVDSARLEDPGFRIDGYDTDPQTGVREATPCDTRYGVTSVGSVTTIRSELSDSGTSNQVVGLGSNPSVFQLPSSEGADVNQLVSRILAASAGQSFYTSLGETRIQSNTTWGSYPSDLRVVRVTGRLEVDSNTLSGAGILIVDNEFRIDNGANFNWKGLVIIHNRDGADGGEPELEDRGNGTVYGAVLLGGGDGESDLEIRNGSARFIYSCDALNAVASFLPAASTVQRVDTVSWREMSP</sequence>
<dbReference type="Proteomes" id="UP000769766">
    <property type="component" value="Unassembled WGS sequence"/>
</dbReference>
<keyword evidence="1" id="KW-0472">Membrane</keyword>
<dbReference type="EMBL" id="JACPRF010000109">
    <property type="protein sequence ID" value="MBI2875931.1"/>
    <property type="molecule type" value="Genomic_DNA"/>
</dbReference>
<comment type="caution">
    <text evidence="2">The sequence shown here is derived from an EMBL/GenBank/DDBJ whole genome shotgun (WGS) entry which is preliminary data.</text>
</comment>